<evidence type="ECO:0000256" key="3">
    <source>
        <dbReference type="ARBA" id="ARBA00022664"/>
    </source>
</evidence>
<gene>
    <name evidence="7" type="ORF">PPERSA_03331</name>
</gene>
<evidence type="ECO:0000313" key="7">
    <source>
        <dbReference type="EMBL" id="KRW98500.1"/>
    </source>
</evidence>
<protein>
    <recommendedName>
        <fullName evidence="6">Pre-mRNA polyadenylation factor Fip1 domain-containing protein</fullName>
    </recommendedName>
</protein>
<organism evidence="7 8">
    <name type="scientific">Pseudocohnilembus persalinus</name>
    <name type="common">Ciliate</name>
    <dbReference type="NCBI Taxonomy" id="266149"/>
    <lineage>
        <taxon>Eukaryota</taxon>
        <taxon>Sar</taxon>
        <taxon>Alveolata</taxon>
        <taxon>Ciliophora</taxon>
        <taxon>Intramacronucleata</taxon>
        <taxon>Oligohymenophorea</taxon>
        <taxon>Scuticociliatia</taxon>
        <taxon>Philasterida</taxon>
        <taxon>Pseudocohnilembidae</taxon>
        <taxon>Pseudocohnilembus</taxon>
    </lineage>
</organism>
<evidence type="ECO:0000259" key="6">
    <source>
        <dbReference type="Pfam" id="PF05182"/>
    </source>
</evidence>
<evidence type="ECO:0000313" key="8">
    <source>
        <dbReference type="Proteomes" id="UP000054937"/>
    </source>
</evidence>
<dbReference type="InterPro" id="IPR007854">
    <property type="entry name" value="Fip1_dom"/>
</dbReference>
<dbReference type="Pfam" id="PF05182">
    <property type="entry name" value="Fip1"/>
    <property type="match status" value="1"/>
</dbReference>
<dbReference type="GO" id="GO:0006397">
    <property type="term" value="P:mRNA processing"/>
    <property type="evidence" value="ECO:0007669"/>
    <property type="project" value="UniProtKB-KW"/>
</dbReference>
<dbReference type="AlphaFoldDB" id="A0A0V0Q8Z0"/>
<dbReference type="GO" id="GO:0005634">
    <property type="term" value="C:nucleus"/>
    <property type="evidence" value="ECO:0007669"/>
    <property type="project" value="UniProtKB-SubCell"/>
</dbReference>
<reference evidence="7 8" key="1">
    <citation type="journal article" date="2015" name="Sci. Rep.">
        <title>Genome of the facultative scuticociliatosis pathogen Pseudocohnilembus persalinus provides insight into its virulence through horizontal gene transfer.</title>
        <authorList>
            <person name="Xiong J."/>
            <person name="Wang G."/>
            <person name="Cheng J."/>
            <person name="Tian M."/>
            <person name="Pan X."/>
            <person name="Warren A."/>
            <person name="Jiang C."/>
            <person name="Yuan D."/>
            <person name="Miao W."/>
        </authorList>
    </citation>
    <scope>NUCLEOTIDE SEQUENCE [LARGE SCALE GENOMIC DNA]</scope>
    <source>
        <strain evidence="7">36N120E</strain>
    </source>
</reference>
<dbReference type="Proteomes" id="UP000054937">
    <property type="component" value="Unassembled WGS sequence"/>
</dbReference>
<dbReference type="EMBL" id="LDAU01000243">
    <property type="protein sequence ID" value="KRW98500.1"/>
    <property type="molecule type" value="Genomic_DNA"/>
</dbReference>
<comment type="subcellular location">
    <subcellularLocation>
        <location evidence="1">Nucleus</location>
    </subcellularLocation>
</comment>
<sequence length="185" mass="22142">MSLQKGTAQLKIIQSYISNPQPNQKISSQNQQKSLQAKTQNTKENQENQNDENCITQYYNYGFTEETYKEYIKQIKREKIAIQFKEDQENDHIRLQQVQSDKLNYQVPLELNGFGMMEQSDYSEHEEEEEDDYYNQGKNDVEMQTHELFKQILLHLIYKNDNEEEQSQSKNQIQEEEEQKNLDRG</sequence>
<comment type="similarity">
    <text evidence="2">Belongs to the FIP1 family.</text>
</comment>
<proteinExistence type="inferred from homology"/>
<evidence type="ECO:0000256" key="2">
    <source>
        <dbReference type="ARBA" id="ARBA00007459"/>
    </source>
</evidence>
<keyword evidence="3" id="KW-0507">mRNA processing</keyword>
<dbReference type="OrthoDB" id="1917198at2759"/>
<feature type="region of interest" description="Disordered" evidence="5">
    <location>
        <begin position="19"/>
        <end position="51"/>
    </location>
</feature>
<dbReference type="InParanoid" id="A0A0V0Q8Z0"/>
<feature type="domain" description="Pre-mRNA polyadenylation factor Fip1" evidence="6">
    <location>
        <begin position="55"/>
        <end position="76"/>
    </location>
</feature>
<feature type="region of interest" description="Disordered" evidence="5">
    <location>
        <begin position="163"/>
        <end position="185"/>
    </location>
</feature>
<comment type="caution">
    <text evidence="7">The sequence shown here is derived from an EMBL/GenBank/DDBJ whole genome shotgun (WGS) entry which is preliminary data.</text>
</comment>
<evidence type="ECO:0000256" key="1">
    <source>
        <dbReference type="ARBA" id="ARBA00004123"/>
    </source>
</evidence>
<keyword evidence="8" id="KW-1185">Reference proteome</keyword>
<evidence type="ECO:0000256" key="5">
    <source>
        <dbReference type="SAM" id="MobiDB-lite"/>
    </source>
</evidence>
<accession>A0A0V0Q8Z0</accession>
<keyword evidence="4" id="KW-0539">Nucleus</keyword>
<name>A0A0V0Q8Z0_PSEPJ</name>
<evidence type="ECO:0000256" key="4">
    <source>
        <dbReference type="ARBA" id="ARBA00023242"/>
    </source>
</evidence>